<protein>
    <recommendedName>
        <fullName evidence="7">Radical SAM core domain-containing protein</fullName>
    </recommendedName>
</protein>
<dbReference type="GO" id="GO:0046872">
    <property type="term" value="F:metal ion binding"/>
    <property type="evidence" value="ECO:0007669"/>
    <property type="project" value="UniProtKB-KW"/>
</dbReference>
<sequence length="724" mass="81963">MKNNTPQVSIIVVNYNGLKFLEDCFTSLAQTDWPKEALEVICVDNGSTDGSQEFLKKNFPNVKVLDHQPNNYAAANNAGIKHSSGDYVILLNNDVKMDPGWLRPLAEAMEQNPRLGGVQPKLLYFDGMIQSLGHIKSPDFYWTDRGMGEPDLGQYGDALMEADSLCGACAMYRRECLDQAGLLDEDFNMFVEDVDFGVRCRDHGWSLACQPQSRVRHLFHGSIAGESQARLLIESNRLLLIAKHWPEKLAENLTGRGFFLQPDPEKQRAFIPAASKACGKLLAEHPPEKAGRILDDVFIKLAQALDPQKDALVRKAMLHQKEAARELELQKERARLDLQDVESRLYAEIDRLRDLVIQREEELRLLRESLSYRCVLKPVQKAADRVKAALPRTRNAPPPSPALPRIVSMKFTNNCQLKCRMCGIWSQEREEELPAEQWRKAIDKVFHWLGPYRLDIAGGEPLLRPDNDELTAYASAMGVETILLSNGALITKARARKLLDSGLDSIHISLDSLHPEVHDRMRGKAGTFAKAIKALKHLQELRRYRDKEFSIGAATIVMAPNVEELPALAEFVYKGGADFISFQALDQNFHNKYDPQWFASNPYWIKDLDALNRSMDKLRAMKLRGAPIDNSPAQLEAVKRYFADPRDFCRRFQCLSGEKNFIIKNNGDVLLCWNLPPVGNILHDAPERIWKSSEAEKRRKQIAACTRTCRILSCHVTEEALQNA</sequence>
<dbReference type="PROSITE" id="PS51918">
    <property type="entry name" value="RADICAL_SAM"/>
    <property type="match status" value="1"/>
</dbReference>
<dbReference type="Pfam" id="PF00535">
    <property type="entry name" value="Glycos_transf_2"/>
    <property type="match status" value="1"/>
</dbReference>
<dbReference type="RefSeq" id="WP_073472016.1">
    <property type="nucleotide sequence ID" value="NZ_FQZU01000001.1"/>
</dbReference>
<dbReference type="InterPro" id="IPR006638">
    <property type="entry name" value="Elp3/MiaA/NifB-like_rSAM"/>
</dbReference>
<dbReference type="SUPFAM" id="SSF102114">
    <property type="entry name" value="Radical SAM enzymes"/>
    <property type="match status" value="1"/>
</dbReference>
<dbReference type="GO" id="GO:0003824">
    <property type="term" value="F:catalytic activity"/>
    <property type="evidence" value="ECO:0007669"/>
    <property type="project" value="InterPro"/>
</dbReference>
<evidence type="ECO:0000256" key="6">
    <source>
        <dbReference type="SAM" id="Coils"/>
    </source>
</evidence>
<gene>
    <name evidence="8" type="ORF">SAMN02745216_00218</name>
</gene>
<dbReference type="InterPro" id="IPR050377">
    <property type="entry name" value="Radical_SAM_PqqE_MftC-like"/>
</dbReference>
<evidence type="ECO:0000256" key="3">
    <source>
        <dbReference type="ARBA" id="ARBA00022723"/>
    </source>
</evidence>
<dbReference type="PANTHER" id="PTHR11228">
    <property type="entry name" value="RADICAL SAM DOMAIN PROTEIN"/>
    <property type="match status" value="1"/>
</dbReference>
<reference evidence="9" key="1">
    <citation type="submission" date="2016-11" db="EMBL/GenBank/DDBJ databases">
        <authorList>
            <person name="Varghese N."/>
            <person name="Submissions S."/>
        </authorList>
    </citation>
    <scope>NUCLEOTIDE SEQUENCE [LARGE SCALE GENOMIC DNA]</scope>
    <source>
        <strain evidence="9">DSM 16219</strain>
    </source>
</reference>
<name>A0A1M6CEH1_9BACT</name>
<dbReference type="InterPro" id="IPR013785">
    <property type="entry name" value="Aldolase_TIM"/>
</dbReference>
<evidence type="ECO:0000313" key="9">
    <source>
        <dbReference type="Proteomes" id="UP000183994"/>
    </source>
</evidence>
<feature type="domain" description="Radical SAM core" evidence="7">
    <location>
        <begin position="401"/>
        <end position="624"/>
    </location>
</feature>
<evidence type="ECO:0000256" key="2">
    <source>
        <dbReference type="ARBA" id="ARBA00022691"/>
    </source>
</evidence>
<feature type="coiled-coil region" evidence="6">
    <location>
        <begin position="317"/>
        <end position="369"/>
    </location>
</feature>
<dbReference type="Gene3D" id="3.90.550.10">
    <property type="entry name" value="Spore Coat Polysaccharide Biosynthesis Protein SpsA, Chain A"/>
    <property type="match status" value="1"/>
</dbReference>
<dbReference type="InterPro" id="IPR029044">
    <property type="entry name" value="Nucleotide-diphossugar_trans"/>
</dbReference>
<dbReference type="SFLD" id="SFLDG01386">
    <property type="entry name" value="main_SPASM_domain-containing"/>
    <property type="match status" value="1"/>
</dbReference>
<dbReference type="Pfam" id="PF04055">
    <property type="entry name" value="Radical_SAM"/>
    <property type="match status" value="1"/>
</dbReference>
<dbReference type="SMART" id="SM00729">
    <property type="entry name" value="Elp3"/>
    <property type="match status" value="1"/>
</dbReference>
<keyword evidence="4" id="KW-0408">Iron</keyword>
<dbReference type="SUPFAM" id="SSF53448">
    <property type="entry name" value="Nucleotide-diphospho-sugar transferases"/>
    <property type="match status" value="1"/>
</dbReference>
<dbReference type="AlphaFoldDB" id="A0A1M6CEH1"/>
<dbReference type="SFLD" id="SFLDG01067">
    <property type="entry name" value="SPASM/twitch_domain_containing"/>
    <property type="match status" value="1"/>
</dbReference>
<dbReference type="InterPro" id="IPR023885">
    <property type="entry name" value="4Fe4S-binding_SPASM_dom"/>
</dbReference>
<keyword evidence="6" id="KW-0175">Coiled coil</keyword>
<dbReference type="PANTHER" id="PTHR11228:SF7">
    <property type="entry name" value="PQQA PEPTIDE CYCLASE"/>
    <property type="match status" value="1"/>
</dbReference>
<dbReference type="OrthoDB" id="9771846at2"/>
<dbReference type="GO" id="GO:0051536">
    <property type="term" value="F:iron-sulfur cluster binding"/>
    <property type="evidence" value="ECO:0007669"/>
    <property type="project" value="UniProtKB-KW"/>
</dbReference>
<dbReference type="SFLD" id="SFLDS00029">
    <property type="entry name" value="Radical_SAM"/>
    <property type="match status" value="1"/>
</dbReference>
<evidence type="ECO:0000259" key="7">
    <source>
        <dbReference type="PROSITE" id="PS51918"/>
    </source>
</evidence>
<dbReference type="EMBL" id="FQZU01000001">
    <property type="protein sequence ID" value="SHI59241.1"/>
    <property type="molecule type" value="Genomic_DNA"/>
</dbReference>
<keyword evidence="3" id="KW-0479">Metal-binding</keyword>
<keyword evidence="5" id="KW-0411">Iron-sulfur</keyword>
<dbReference type="CDD" id="cd04186">
    <property type="entry name" value="GT_2_like_c"/>
    <property type="match status" value="1"/>
</dbReference>
<dbReference type="STRING" id="1121393.SAMN02745216_00218"/>
<keyword evidence="9" id="KW-1185">Reference proteome</keyword>
<proteinExistence type="predicted"/>
<dbReference type="InterPro" id="IPR007197">
    <property type="entry name" value="rSAM"/>
</dbReference>
<evidence type="ECO:0000313" key="8">
    <source>
        <dbReference type="EMBL" id="SHI59241.1"/>
    </source>
</evidence>
<dbReference type="Pfam" id="PF13186">
    <property type="entry name" value="SPASM"/>
    <property type="match status" value="1"/>
</dbReference>
<dbReference type="InterPro" id="IPR058240">
    <property type="entry name" value="rSAM_sf"/>
</dbReference>
<dbReference type="Proteomes" id="UP000183994">
    <property type="component" value="Unassembled WGS sequence"/>
</dbReference>
<evidence type="ECO:0000256" key="1">
    <source>
        <dbReference type="ARBA" id="ARBA00001966"/>
    </source>
</evidence>
<dbReference type="CDD" id="cd01335">
    <property type="entry name" value="Radical_SAM"/>
    <property type="match status" value="1"/>
</dbReference>
<dbReference type="InterPro" id="IPR001173">
    <property type="entry name" value="Glyco_trans_2-like"/>
</dbReference>
<dbReference type="Gene3D" id="3.20.20.70">
    <property type="entry name" value="Aldolase class I"/>
    <property type="match status" value="1"/>
</dbReference>
<evidence type="ECO:0000256" key="5">
    <source>
        <dbReference type="ARBA" id="ARBA00023014"/>
    </source>
</evidence>
<comment type="cofactor">
    <cofactor evidence="1">
        <name>[4Fe-4S] cluster</name>
        <dbReference type="ChEBI" id="CHEBI:49883"/>
    </cofactor>
</comment>
<keyword evidence="2" id="KW-0949">S-adenosyl-L-methionine</keyword>
<accession>A0A1M6CEH1</accession>
<organism evidence="8 9">
    <name type="scientific">Desulfatibacillum alkenivorans DSM 16219</name>
    <dbReference type="NCBI Taxonomy" id="1121393"/>
    <lineage>
        <taxon>Bacteria</taxon>
        <taxon>Pseudomonadati</taxon>
        <taxon>Thermodesulfobacteriota</taxon>
        <taxon>Desulfobacteria</taxon>
        <taxon>Desulfobacterales</taxon>
        <taxon>Desulfatibacillaceae</taxon>
        <taxon>Desulfatibacillum</taxon>
    </lineage>
</organism>
<dbReference type="CDD" id="cd21109">
    <property type="entry name" value="SPASM"/>
    <property type="match status" value="1"/>
</dbReference>
<evidence type="ECO:0000256" key="4">
    <source>
        <dbReference type="ARBA" id="ARBA00023004"/>
    </source>
</evidence>